<keyword evidence="16" id="KW-1133">Transmembrane helix</keyword>
<evidence type="ECO:0000256" key="13">
    <source>
        <dbReference type="ARBA" id="ARBA00023145"/>
    </source>
</evidence>
<evidence type="ECO:0000256" key="5">
    <source>
        <dbReference type="ARBA" id="ARBA00022525"/>
    </source>
</evidence>
<evidence type="ECO:0000256" key="15">
    <source>
        <dbReference type="SAM" id="MobiDB-lite"/>
    </source>
</evidence>
<dbReference type="EMBL" id="RBVV01000025">
    <property type="protein sequence ID" value="RNJ58597.1"/>
    <property type="molecule type" value="Genomic_DNA"/>
</dbReference>
<evidence type="ECO:0000256" key="6">
    <source>
        <dbReference type="ARBA" id="ARBA00022670"/>
    </source>
</evidence>
<evidence type="ECO:0000259" key="17">
    <source>
        <dbReference type="PROSITE" id="PS52035"/>
    </source>
</evidence>
<name>A0A3M9YDJ9_9PEZI</name>
<keyword evidence="9" id="KW-0378">Hydrolase</keyword>
<evidence type="ECO:0000256" key="8">
    <source>
        <dbReference type="ARBA" id="ARBA00022729"/>
    </source>
</evidence>
<keyword evidence="8" id="KW-0732">Signal</keyword>
<reference evidence="18 19" key="1">
    <citation type="submission" date="2018-10" db="EMBL/GenBank/DDBJ databases">
        <title>Genome sequence of Verticillium nonalfalfae VnAa140.</title>
        <authorList>
            <person name="Stajich J.E."/>
            <person name="Kasson M.T."/>
        </authorList>
    </citation>
    <scope>NUCLEOTIDE SEQUENCE [LARGE SCALE GENOMIC DNA]</scope>
    <source>
        <strain evidence="18 19">VnAa140</strain>
    </source>
</reference>
<feature type="region of interest" description="Disordered" evidence="15">
    <location>
        <begin position="149"/>
        <end position="172"/>
    </location>
</feature>
<evidence type="ECO:0000256" key="16">
    <source>
        <dbReference type="SAM" id="Phobius"/>
    </source>
</evidence>
<comment type="subcellular location">
    <subcellularLocation>
        <location evidence="3">Secreted</location>
    </subcellularLocation>
</comment>
<gene>
    <name evidence="18" type="primary">CPB2_3</name>
    <name evidence="18" type="ORF">D7B24_004468</name>
</gene>
<comment type="similarity">
    <text evidence="4 14">Belongs to the peptidase M14 family.</text>
</comment>
<keyword evidence="6" id="KW-0645">Protease</keyword>
<keyword evidence="7" id="KW-0479">Metal-binding</keyword>
<feature type="transmembrane region" description="Helical" evidence="16">
    <location>
        <begin position="86"/>
        <end position="105"/>
    </location>
</feature>
<dbReference type="AlphaFoldDB" id="A0A3M9YDJ9"/>
<evidence type="ECO:0000256" key="14">
    <source>
        <dbReference type="PROSITE-ProRule" id="PRU01379"/>
    </source>
</evidence>
<dbReference type="RefSeq" id="XP_028496755.1">
    <property type="nucleotide sequence ID" value="XM_028638637.1"/>
</dbReference>
<dbReference type="PROSITE" id="PS00132">
    <property type="entry name" value="CARBOXYPEPT_ZN_1"/>
    <property type="match status" value="1"/>
</dbReference>
<dbReference type="PANTHER" id="PTHR11705">
    <property type="entry name" value="PROTEASE FAMILY M14 CARBOXYPEPTIDASE A,B"/>
    <property type="match status" value="1"/>
</dbReference>
<feature type="compositionally biased region" description="Basic and acidic residues" evidence="15">
    <location>
        <begin position="149"/>
        <end position="164"/>
    </location>
</feature>
<keyword evidence="13" id="KW-0865">Zymogen</keyword>
<evidence type="ECO:0000256" key="2">
    <source>
        <dbReference type="ARBA" id="ARBA00003091"/>
    </source>
</evidence>
<dbReference type="Pfam" id="PF00246">
    <property type="entry name" value="Peptidase_M14"/>
    <property type="match status" value="1"/>
</dbReference>
<comment type="cofactor">
    <cofactor evidence="1">
        <name>Zn(2+)</name>
        <dbReference type="ChEBI" id="CHEBI:29105"/>
    </cofactor>
</comment>
<dbReference type="FunFam" id="3.40.630.10:FF:000165">
    <property type="entry name" value="Glucan 1,4-alpha-glucosidase, putative"/>
    <property type="match status" value="1"/>
</dbReference>
<dbReference type="GO" id="GO:0006508">
    <property type="term" value="P:proteolysis"/>
    <property type="evidence" value="ECO:0007669"/>
    <property type="project" value="UniProtKB-KW"/>
</dbReference>
<evidence type="ECO:0000256" key="9">
    <source>
        <dbReference type="ARBA" id="ARBA00022801"/>
    </source>
</evidence>
<evidence type="ECO:0000256" key="10">
    <source>
        <dbReference type="ARBA" id="ARBA00022833"/>
    </source>
</evidence>
<protein>
    <submittedName>
        <fullName evidence="18">Corticosteroid-binding protein</fullName>
    </submittedName>
</protein>
<dbReference type="PANTHER" id="PTHR11705:SF143">
    <property type="entry name" value="SLL0236 PROTEIN"/>
    <property type="match status" value="1"/>
</dbReference>
<dbReference type="PRINTS" id="PR00765">
    <property type="entry name" value="CRBOXYPTASEA"/>
</dbReference>
<comment type="function">
    <text evidence="2">Extracellular metalloprotease that contributes to pathogenicity.</text>
</comment>
<dbReference type="GeneID" id="39608157"/>
<keyword evidence="16" id="KW-0472">Membrane</keyword>
<dbReference type="Gene3D" id="3.40.630.10">
    <property type="entry name" value="Zn peptidases"/>
    <property type="match status" value="1"/>
</dbReference>
<dbReference type="SUPFAM" id="SSF54897">
    <property type="entry name" value="Protease propeptides/inhibitors"/>
    <property type="match status" value="1"/>
</dbReference>
<evidence type="ECO:0000313" key="18">
    <source>
        <dbReference type="EMBL" id="RNJ58597.1"/>
    </source>
</evidence>
<dbReference type="SUPFAM" id="SSF53187">
    <property type="entry name" value="Zn-dependent exopeptidases"/>
    <property type="match status" value="1"/>
</dbReference>
<dbReference type="GO" id="GO:0005576">
    <property type="term" value="C:extracellular region"/>
    <property type="evidence" value="ECO:0007669"/>
    <property type="project" value="UniProtKB-SubCell"/>
</dbReference>
<evidence type="ECO:0000256" key="3">
    <source>
        <dbReference type="ARBA" id="ARBA00004613"/>
    </source>
</evidence>
<dbReference type="GO" id="GO:0004181">
    <property type="term" value="F:metallocarboxypeptidase activity"/>
    <property type="evidence" value="ECO:0007669"/>
    <property type="project" value="InterPro"/>
</dbReference>
<evidence type="ECO:0000313" key="19">
    <source>
        <dbReference type="Proteomes" id="UP000267145"/>
    </source>
</evidence>
<proteinExistence type="inferred from homology"/>
<dbReference type="InterPro" id="IPR057246">
    <property type="entry name" value="CARBOXYPEPT_ZN_1"/>
</dbReference>
<keyword evidence="10" id="KW-0862">Zinc</keyword>
<feature type="active site" description="Proton donor/acceptor" evidence="14">
    <location>
        <position position="655"/>
    </location>
</feature>
<dbReference type="PROSITE" id="PS52035">
    <property type="entry name" value="PEPTIDASE_M14"/>
    <property type="match status" value="1"/>
</dbReference>
<comment type="caution">
    <text evidence="18">The sequence shown here is derived from an EMBL/GenBank/DDBJ whole genome shotgun (WGS) entry which is preliminary data.</text>
</comment>
<dbReference type="STRING" id="1051616.A0A3M9YDJ9"/>
<dbReference type="Proteomes" id="UP000267145">
    <property type="component" value="Unassembled WGS sequence"/>
</dbReference>
<dbReference type="InterPro" id="IPR000834">
    <property type="entry name" value="Peptidase_M14"/>
</dbReference>
<dbReference type="SMART" id="SM00631">
    <property type="entry name" value="Zn_pept"/>
    <property type="match status" value="1"/>
</dbReference>
<keyword evidence="16" id="KW-0812">Transmembrane</keyword>
<dbReference type="CDD" id="cd03860">
    <property type="entry name" value="M14_CP_A-B_like"/>
    <property type="match status" value="1"/>
</dbReference>
<keyword evidence="5" id="KW-0964">Secreted</keyword>
<feature type="domain" description="Peptidase M14" evidence="17">
    <location>
        <begin position="386"/>
        <end position="689"/>
    </location>
</feature>
<keyword evidence="11" id="KW-0843">Virulence</keyword>
<feature type="transmembrane region" description="Helical" evidence="16">
    <location>
        <begin position="111"/>
        <end position="134"/>
    </location>
</feature>
<feature type="transmembrane region" description="Helical" evidence="16">
    <location>
        <begin position="204"/>
        <end position="224"/>
    </location>
</feature>
<evidence type="ECO:0000256" key="11">
    <source>
        <dbReference type="ARBA" id="ARBA00023026"/>
    </source>
</evidence>
<evidence type="ECO:0000256" key="12">
    <source>
        <dbReference type="ARBA" id="ARBA00023049"/>
    </source>
</evidence>
<keyword evidence="19" id="KW-1185">Reference proteome</keyword>
<sequence length="697" mass="77764">MSHKNESTDETYCRSSIDSAMLGVDVEKANLLPKPSASSDDEVQATWKANEGLKPEPSAAVHHDRAQPAALDHSPVASFVERHPHFNITVPLFIWLGNPFIWWKMGWDSRGTLLMGTAQSLVAIGLTTAIWSFLTSESRGQHAIDCTIDRTANEGEDRPKEKPGTTETADDVKSPVLDAPYASKRSMTAEGAASWKGQGTKSTVVFLWMMAVVSVTNALISLPWSQASPLACQTPSHRVSFQLGKHRVSIAPPMECQIKVTACADSVDSTFIHHGKILNHTKPQSFTLLVSANSIVSYDGYQALRVRSEGDLPAVKSKLSKLSYDEWERTADDITITLSPEQIPAFMSLGLRHDVMHGDLGASINAESASDAEWKRQIDDLAWYDSYHPYDDHKAYFEELHAAHPDHSEIISTGTSYEGRDIFGIHFWGDEGPGKPAVVFHGTVHAREWISAPVIEYVTLQLLTGYGNDNQTTVARDSYDFYIFPFVNPDGFVYTQTNDRLWRKNRQPPPNNSTTCWGRDINRNWPYKWDADPNGASSDPCHFGYKGEAPGDTPEMAGLHGFIDKLRDANGIKLFIDWHSYSQYLLAPLSWNCTQYIPKLGQHINLARRATRAIREVEGTQFVFGPSCATLYVATGYSIDYAYEVGKADWAYLIELRHTGNHGFVLPPEQIRGSAEEQWVGFKTILQYLDVEDIFEA</sequence>
<accession>A0A3M9YDJ9</accession>
<evidence type="ECO:0000256" key="1">
    <source>
        <dbReference type="ARBA" id="ARBA00001947"/>
    </source>
</evidence>
<evidence type="ECO:0000256" key="7">
    <source>
        <dbReference type="ARBA" id="ARBA00022723"/>
    </source>
</evidence>
<dbReference type="GO" id="GO:0008270">
    <property type="term" value="F:zinc ion binding"/>
    <property type="evidence" value="ECO:0007669"/>
    <property type="project" value="InterPro"/>
</dbReference>
<organism evidence="18 19">
    <name type="scientific">Verticillium nonalfalfae</name>
    <dbReference type="NCBI Taxonomy" id="1051616"/>
    <lineage>
        <taxon>Eukaryota</taxon>
        <taxon>Fungi</taxon>
        <taxon>Dikarya</taxon>
        <taxon>Ascomycota</taxon>
        <taxon>Pezizomycotina</taxon>
        <taxon>Sordariomycetes</taxon>
        <taxon>Hypocreomycetidae</taxon>
        <taxon>Glomerellales</taxon>
        <taxon>Plectosphaerellaceae</taxon>
        <taxon>Verticillium</taxon>
    </lineage>
</organism>
<evidence type="ECO:0000256" key="4">
    <source>
        <dbReference type="ARBA" id="ARBA00005988"/>
    </source>
</evidence>
<keyword evidence="12" id="KW-0482">Metalloprotease</keyword>